<dbReference type="Proteomes" id="UP000030008">
    <property type="component" value="Unassembled WGS sequence"/>
</dbReference>
<dbReference type="AlphaFoldDB" id="A0A099I5P5"/>
<accession>A0A099I5P5</accession>
<name>A0A099I5P5_CLOIN</name>
<evidence type="ECO:0000313" key="1">
    <source>
        <dbReference type="EMBL" id="KGJ53274.1"/>
    </source>
</evidence>
<reference evidence="2" key="2">
    <citation type="journal article" date="2022" name="Clin. Infect. Dis.">
        <title>Association between Clostridium innocuum and antibiotic-associated diarrhea in adults and children: A cross-sectional study and comparative genomics analysis.</title>
        <authorList>
            <person name="Cherny K.E."/>
            <person name="Muscat E.B."/>
            <person name="Balaji A."/>
            <person name="Mukherjee J."/>
            <person name="Ozer E.A."/>
            <person name="Angarone M.P."/>
            <person name="Hauser A.R."/>
            <person name="Sichel J.S."/>
            <person name="Amponsah E."/>
            <person name="Kociolek L.K."/>
        </authorList>
    </citation>
    <scope>NUCLEOTIDE SEQUENCE</scope>
    <source>
        <strain evidence="2">NU1-AC-029v</strain>
    </source>
</reference>
<dbReference type="Proteomes" id="UP001203972">
    <property type="component" value="Unassembled WGS sequence"/>
</dbReference>
<sequence>MKQQHTDNYEDIIHLPHPVSKKHAQMPIRDRAAQFAPFAALTGHKEAIQEAQRLIDQRKVLDENRNMQNDESLQEILQHITEQPRIRVTYFQPDERKDGGAYRTLIMNLKKMDEYNRRLIFSDHSWIPLEDIYEIELLLER</sequence>
<gene>
    <name evidence="1" type="ORF">CIAN88_10080</name>
    <name evidence="2" type="ORF">MKC95_00820</name>
</gene>
<dbReference type="EMBL" id="JAKTMA010000001">
    <property type="protein sequence ID" value="MCR0231310.1"/>
    <property type="molecule type" value="Genomic_DNA"/>
</dbReference>
<comment type="caution">
    <text evidence="1">The sequence shown here is derived from an EMBL/GenBank/DDBJ whole genome shotgun (WGS) entry which is preliminary data.</text>
</comment>
<dbReference type="RefSeq" id="WP_008819539.1">
    <property type="nucleotide sequence ID" value="NZ_AP025565.1"/>
</dbReference>
<dbReference type="EMBL" id="JQIF01000042">
    <property type="protein sequence ID" value="KGJ53274.1"/>
    <property type="molecule type" value="Genomic_DNA"/>
</dbReference>
<evidence type="ECO:0000313" key="3">
    <source>
        <dbReference type="Proteomes" id="UP000030008"/>
    </source>
</evidence>
<evidence type="ECO:0000313" key="2">
    <source>
        <dbReference type="EMBL" id="MCR0231310.1"/>
    </source>
</evidence>
<protein>
    <submittedName>
        <fullName evidence="2">YolD-like family protein</fullName>
    </submittedName>
</protein>
<organism evidence="1 3">
    <name type="scientific">Clostridium innocuum</name>
    <dbReference type="NCBI Taxonomy" id="1522"/>
    <lineage>
        <taxon>Bacteria</taxon>
        <taxon>Bacillati</taxon>
        <taxon>Bacillota</taxon>
        <taxon>Clostridia</taxon>
        <taxon>Eubacteriales</taxon>
        <taxon>Clostridiaceae</taxon>
        <taxon>Clostridium</taxon>
    </lineage>
</organism>
<proteinExistence type="predicted"/>
<reference evidence="1 3" key="1">
    <citation type="submission" date="2014-08" db="EMBL/GenBank/DDBJ databases">
        <title>Clostridium innocuum, an unnegligible vancomycin-resistant pathogen causing extra-intestinal infections.</title>
        <authorList>
            <person name="Feng Y."/>
            <person name="Chiu C.-H."/>
        </authorList>
    </citation>
    <scope>NUCLEOTIDE SEQUENCE [LARGE SCALE GENOMIC DNA]</scope>
    <source>
        <strain evidence="1 3">AN88</strain>
    </source>
</reference>